<dbReference type="EMBL" id="JAODUP010000499">
    <property type="protein sequence ID" value="KAK2148415.1"/>
    <property type="molecule type" value="Genomic_DNA"/>
</dbReference>
<comment type="caution">
    <text evidence="1">The sequence shown here is derived from an EMBL/GenBank/DDBJ whole genome shotgun (WGS) entry which is preliminary data.</text>
</comment>
<dbReference type="AlphaFoldDB" id="A0AAD9J9Z9"/>
<evidence type="ECO:0000313" key="2">
    <source>
        <dbReference type="Proteomes" id="UP001208570"/>
    </source>
</evidence>
<dbReference type="InterPro" id="IPR051135">
    <property type="entry name" value="Gal/GlcNAc/GalNAc_ST"/>
</dbReference>
<proteinExistence type="predicted"/>
<dbReference type="Pfam" id="PF13469">
    <property type="entry name" value="Sulfotransfer_3"/>
    <property type="match status" value="1"/>
</dbReference>
<dbReference type="GO" id="GO:0006044">
    <property type="term" value="P:N-acetylglucosamine metabolic process"/>
    <property type="evidence" value="ECO:0007669"/>
    <property type="project" value="TreeGrafter"/>
</dbReference>
<dbReference type="GO" id="GO:0006790">
    <property type="term" value="P:sulfur compound metabolic process"/>
    <property type="evidence" value="ECO:0007669"/>
    <property type="project" value="TreeGrafter"/>
</dbReference>
<dbReference type="GO" id="GO:0001517">
    <property type="term" value="F:N-acetylglucosamine 6-O-sulfotransferase activity"/>
    <property type="evidence" value="ECO:0007669"/>
    <property type="project" value="TreeGrafter"/>
</dbReference>
<evidence type="ECO:0008006" key="3">
    <source>
        <dbReference type="Google" id="ProtNLM"/>
    </source>
</evidence>
<dbReference type="Gene3D" id="3.40.50.300">
    <property type="entry name" value="P-loop containing nucleotide triphosphate hydrolases"/>
    <property type="match status" value="1"/>
</dbReference>
<evidence type="ECO:0000313" key="1">
    <source>
        <dbReference type="EMBL" id="KAK2148415.1"/>
    </source>
</evidence>
<dbReference type="Proteomes" id="UP001208570">
    <property type="component" value="Unassembled WGS sequence"/>
</dbReference>
<name>A0AAD9J9Z9_9ANNE</name>
<dbReference type="PANTHER" id="PTHR10704:SF44">
    <property type="entry name" value="LD35051P-RELATED"/>
    <property type="match status" value="1"/>
</dbReference>
<dbReference type="PANTHER" id="PTHR10704">
    <property type="entry name" value="CARBOHYDRATE SULFOTRANSFERASE"/>
    <property type="match status" value="1"/>
</dbReference>
<dbReference type="SUPFAM" id="SSF52540">
    <property type="entry name" value="P-loop containing nucleoside triphosphate hydrolases"/>
    <property type="match status" value="1"/>
</dbReference>
<reference evidence="1" key="1">
    <citation type="journal article" date="2023" name="Mol. Biol. Evol.">
        <title>Third-Generation Sequencing Reveals the Adaptive Role of the Epigenome in Three Deep-Sea Polychaetes.</title>
        <authorList>
            <person name="Perez M."/>
            <person name="Aroh O."/>
            <person name="Sun Y."/>
            <person name="Lan Y."/>
            <person name="Juniper S.K."/>
            <person name="Young C.R."/>
            <person name="Angers B."/>
            <person name="Qian P.Y."/>
        </authorList>
    </citation>
    <scope>NUCLEOTIDE SEQUENCE</scope>
    <source>
        <strain evidence="1">P08H-3</strain>
    </source>
</reference>
<gene>
    <name evidence="1" type="ORF">LSH36_499g02034</name>
</gene>
<accession>A0AAD9J9Z9</accession>
<sequence>MTHTRVITMHTKRILSCVLLLASVLCVFFWSTLSQISGYGAVYPQATRIQDRHKTNSETGAASPTFRRVILDMFGHRPNASEVSNSNGSSSSSVAGALTKHILLVTYYRGGSTFLGEIFAQHPDAFYWFEPLRGLLGNVYGELGEYKPKVKHFLNMEEQYLRKSSDTFVELSPDVIWNRTRVLEAVLRCHVHSLPNWLLSDSFVKEAAHMPKMKPFSACLTFARTPINKERCLFVLTALCSVYPITVLKTIRYPVYALEEFFARVPDAYVIYYVRDPRGIMSSRKELHHFRSAHLSLFAQNLCDAMMRNHEHFVRMREKFPDRLTMLRYEDLALSPRQMAERLYRFVGLMIPEEILTWIRLNTAERRRGGPFATKRNSSEAAMSWRQNLDEREKDVISDKCKDVLNLYGYSK</sequence>
<keyword evidence="2" id="KW-1185">Reference proteome</keyword>
<protein>
    <recommendedName>
        <fullName evidence="3">Sulfotransferase</fullName>
    </recommendedName>
</protein>
<dbReference type="InterPro" id="IPR027417">
    <property type="entry name" value="P-loop_NTPase"/>
</dbReference>
<organism evidence="1 2">
    <name type="scientific">Paralvinella palmiformis</name>
    <dbReference type="NCBI Taxonomy" id="53620"/>
    <lineage>
        <taxon>Eukaryota</taxon>
        <taxon>Metazoa</taxon>
        <taxon>Spiralia</taxon>
        <taxon>Lophotrochozoa</taxon>
        <taxon>Annelida</taxon>
        <taxon>Polychaeta</taxon>
        <taxon>Sedentaria</taxon>
        <taxon>Canalipalpata</taxon>
        <taxon>Terebellida</taxon>
        <taxon>Terebelliformia</taxon>
        <taxon>Alvinellidae</taxon>
        <taxon>Paralvinella</taxon>
    </lineage>
</organism>